<comment type="function">
    <text evidence="12">The main replicative DNA helicase, it participates in initiation and elongation during chromosome replication. Travels ahead of the DNA replisome, separating dsDNA into templates for DNA synthesis. A processive ATP-dependent 5'-3' DNA helicase it has DNA-dependent ATPase activity.</text>
</comment>
<reference evidence="14 15" key="1">
    <citation type="submission" date="2017-11" db="EMBL/GenBank/DDBJ databases">
        <title>Genome-resolved metagenomics identifies genetic mobility, metabolic interactions, and unexpected diversity in perchlorate-reducing communities.</title>
        <authorList>
            <person name="Barnum T.P."/>
            <person name="Figueroa I.A."/>
            <person name="Carlstrom C.I."/>
            <person name="Lucas L.N."/>
            <person name="Engelbrektson A.L."/>
            <person name="Coates J.D."/>
        </authorList>
    </citation>
    <scope>NUCLEOTIDE SEQUENCE [LARGE SCALE GENOMIC DNA]</scope>
    <source>
        <strain evidence="14">BM706</strain>
    </source>
</reference>
<dbReference type="AlphaFoldDB" id="A0A2N5ZEW6"/>
<feature type="domain" description="SF4 helicase" evidence="13">
    <location>
        <begin position="172"/>
        <end position="436"/>
    </location>
</feature>
<evidence type="ECO:0000256" key="6">
    <source>
        <dbReference type="ARBA" id="ARBA00022806"/>
    </source>
</evidence>
<evidence type="ECO:0000256" key="11">
    <source>
        <dbReference type="NCBIfam" id="TIGR00665"/>
    </source>
</evidence>
<dbReference type="InterPro" id="IPR036185">
    <property type="entry name" value="DNA_heli_DnaB-like_N_sf"/>
</dbReference>
<evidence type="ECO:0000313" key="15">
    <source>
        <dbReference type="Proteomes" id="UP000234857"/>
    </source>
</evidence>
<dbReference type="InterPro" id="IPR016136">
    <property type="entry name" value="DNA_helicase_N/primase_C"/>
</dbReference>
<evidence type="ECO:0000256" key="9">
    <source>
        <dbReference type="ARBA" id="ARBA00023235"/>
    </source>
</evidence>
<evidence type="ECO:0000256" key="1">
    <source>
        <dbReference type="ARBA" id="ARBA00008428"/>
    </source>
</evidence>
<keyword evidence="8 12" id="KW-0238">DNA-binding</keyword>
<organism evidence="14 15">
    <name type="scientific">Muiribacterium halophilum</name>
    <dbReference type="NCBI Taxonomy" id="2053465"/>
    <lineage>
        <taxon>Bacteria</taxon>
        <taxon>Candidatus Muiribacteriota</taxon>
        <taxon>Candidatus Muiribacteriia</taxon>
        <taxon>Candidatus Muiribacteriales</taxon>
        <taxon>Candidatus Muiribacteriaceae</taxon>
        <taxon>Candidatus Muiribacterium</taxon>
    </lineage>
</organism>
<keyword evidence="3 12" id="KW-0235">DNA replication</keyword>
<dbReference type="InterPro" id="IPR007694">
    <property type="entry name" value="DNA_helicase_DnaB-like_C"/>
</dbReference>
<dbReference type="SUPFAM" id="SSF48024">
    <property type="entry name" value="N-terminal domain of DnaB helicase"/>
    <property type="match status" value="1"/>
</dbReference>
<evidence type="ECO:0000313" key="14">
    <source>
        <dbReference type="EMBL" id="PLX17192.1"/>
    </source>
</evidence>
<dbReference type="PROSITE" id="PS51199">
    <property type="entry name" value="SF4_HELICASE"/>
    <property type="match status" value="1"/>
</dbReference>
<evidence type="ECO:0000256" key="12">
    <source>
        <dbReference type="RuleBase" id="RU362085"/>
    </source>
</evidence>
<dbReference type="InterPro" id="IPR007692">
    <property type="entry name" value="DNA_helicase_DnaB"/>
</dbReference>
<dbReference type="GO" id="GO:0042802">
    <property type="term" value="F:identical protein binding"/>
    <property type="evidence" value="ECO:0007669"/>
    <property type="project" value="UniProtKB-ARBA"/>
</dbReference>
<sequence length="436" mass="48726">MKIIPASPDAEKSVLGSIFNNNKNLSIVSDKLFREDFHSMANGTIFEVMKELGDKGMSIEPLVVKQYLDDKGLLEKSGGLKYINSLLNFVVSEKNLDSYVKIIKEKSTLRELIDTCSSISEDCFNNEPTLDIFDKAEKGLLSLIRKSSKQGFQPVKDVVEGVIHRIEQVYEKKESVIGVPSGFTDLDKKTSGWHGSDLVILAARPAMGKTALCLNFAINAALKKVPVAFFSLEMSAAQLVQRVLASEAEIDQDRLKKGTLSDSDFSRLVMAAGKIFEAPLYINDTGGLTLGELKAAARKAYMEHDIKLLIIDYLQLLSVPSKKNSREQEIAEISRALKGLAKEFNIPVIALAQLSRAVEQRNDKRPMLSDLRESGAIEQDADMVMFIYRDDYYNEDSQKPNVTELIIGKHRNGPTGTVELFFRKESTKFHDLKKEY</sequence>
<accession>A0A2N5ZEW6</accession>
<evidence type="ECO:0000256" key="10">
    <source>
        <dbReference type="ARBA" id="ARBA00048954"/>
    </source>
</evidence>
<dbReference type="GO" id="GO:0005829">
    <property type="term" value="C:cytosol"/>
    <property type="evidence" value="ECO:0007669"/>
    <property type="project" value="TreeGrafter"/>
</dbReference>
<evidence type="ECO:0000256" key="8">
    <source>
        <dbReference type="ARBA" id="ARBA00023125"/>
    </source>
</evidence>
<keyword evidence="6 12" id="KW-0347">Helicase</keyword>
<evidence type="ECO:0000256" key="4">
    <source>
        <dbReference type="ARBA" id="ARBA00022741"/>
    </source>
</evidence>
<dbReference type="CDD" id="cd00984">
    <property type="entry name" value="DnaB_C"/>
    <property type="match status" value="1"/>
</dbReference>
<dbReference type="Pfam" id="PF03796">
    <property type="entry name" value="DnaB_C"/>
    <property type="match status" value="1"/>
</dbReference>
<evidence type="ECO:0000256" key="3">
    <source>
        <dbReference type="ARBA" id="ARBA00022705"/>
    </source>
</evidence>
<dbReference type="GO" id="GO:0006269">
    <property type="term" value="P:DNA replication, synthesis of primer"/>
    <property type="evidence" value="ECO:0007669"/>
    <property type="project" value="UniProtKB-UniRule"/>
</dbReference>
<protein>
    <recommendedName>
        <fullName evidence="11 12">Replicative DNA helicase</fullName>
        <ecNumber evidence="11 12">5.6.2.3</ecNumber>
    </recommendedName>
</protein>
<name>A0A2N5ZEW6_MUIH1</name>
<dbReference type="PANTHER" id="PTHR30153:SF2">
    <property type="entry name" value="REPLICATIVE DNA HELICASE"/>
    <property type="match status" value="1"/>
</dbReference>
<dbReference type="SUPFAM" id="SSF52540">
    <property type="entry name" value="P-loop containing nucleoside triphosphate hydrolases"/>
    <property type="match status" value="1"/>
</dbReference>
<gene>
    <name evidence="14" type="primary">dnaB</name>
    <name evidence="14" type="ORF">C0601_08170</name>
</gene>
<evidence type="ECO:0000256" key="5">
    <source>
        <dbReference type="ARBA" id="ARBA00022801"/>
    </source>
</evidence>
<dbReference type="Gene3D" id="1.10.860.10">
    <property type="entry name" value="DNAb Helicase, Chain A"/>
    <property type="match status" value="1"/>
</dbReference>
<evidence type="ECO:0000256" key="7">
    <source>
        <dbReference type="ARBA" id="ARBA00022840"/>
    </source>
</evidence>
<comment type="caution">
    <text evidence="14">The sequence shown here is derived from an EMBL/GenBank/DDBJ whole genome shotgun (WGS) entry which is preliminary data.</text>
</comment>
<keyword evidence="9" id="KW-0413">Isomerase</keyword>
<dbReference type="Gene3D" id="3.40.50.300">
    <property type="entry name" value="P-loop containing nucleotide triphosphate hydrolases"/>
    <property type="match status" value="1"/>
</dbReference>
<dbReference type="InterPro" id="IPR007693">
    <property type="entry name" value="DNA_helicase_DnaB-like_N"/>
</dbReference>
<dbReference type="EC" id="5.6.2.3" evidence="11 12"/>
<dbReference type="GO" id="GO:0043139">
    <property type="term" value="F:5'-3' DNA helicase activity"/>
    <property type="evidence" value="ECO:0007669"/>
    <property type="project" value="UniProtKB-EC"/>
</dbReference>
<comment type="catalytic activity">
    <reaction evidence="10 12">
        <text>ATP + H2O = ADP + phosphate + H(+)</text>
        <dbReference type="Rhea" id="RHEA:13065"/>
        <dbReference type="ChEBI" id="CHEBI:15377"/>
        <dbReference type="ChEBI" id="CHEBI:15378"/>
        <dbReference type="ChEBI" id="CHEBI:30616"/>
        <dbReference type="ChEBI" id="CHEBI:43474"/>
        <dbReference type="ChEBI" id="CHEBI:456216"/>
        <dbReference type="EC" id="5.6.2.3"/>
    </reaction>
</comment>
<dbReference type="PANTHER" id="PTHR30153">
    <property type="entry name" value="REPLICATIVE DNA HELICASE DNAB"/>
    <property type="match status" value="1"/>
</dbReference>
<dbReference type="InterPro" id="IPR027417">
    <property type="entry name" value="P-loop_NTPase"/>
</dbReference>
<evidence type="ECO:0000259" key="13">
    <source>
        <dbReference type="PROSITE" id="PS51199"/>
    </source>
</evidence>
<dbReference type="EMBL" id="PKTG01000094">
    <property type="protein sequence ID" value="PLX17192.1"/>
    <property type="molecule type" value="Genomic_DNA"/>
</dbReference>
<dbReference type="FunFam" id="3.40.50.300:FF:000076">
    <property type="entry name" value="Replicative DNA helicase"/>
    <property type="match status" value="1"/>
</dbReference>
<dbReference type="GO" id="GO:0005524">
    <property type="term" value="F:ATP binding"/>
    <property type="evidence" value="ECO:0007669"/>
    <property type="project" value="UniProtKB-UniRule"/>
</dbReference>
<keyword evidence="2 12" id="KW-0639">Primosome</keyword>
<keyword evidence="4 12" id="KW-0547">Nucleotide-binding</keyword>
<dbReference type="Pfam" id="PF00772">
    <property type="entry name" value="DnaB"/>
    <property type="match status" value="1"/>
</dbReference>
<keyword evidence="7 12" id="KW-0067">ATP-binding</keyword>
<proteinExistence type="inferred from homology"/>
<dbReference type="GO" id="GO:0003677">
    <property type="term" value="F:DNA binding"/>
    <property type="evidence" value="ECO:0007669"/>
    <property type="project" value="UniProtKB-UniRule"/>
</dbReference>
<evidence type="ECO:0000256" key="2">
    <source>
        <dbReference type="ARBA" id="ARBA00022515"/>
    </source>
</evidence>
<dbReference type="GO" id="GO:0016887">
    <property type="term" value="F:ATP hydrolysis activity"/>
    <property type="evidence" value="ECO:0007669"/>
    <property type="project" value="RHEA"/>
</dbReference>
<keyword evidence="5 12" id="KW-0378">Hydrolase</keyword>
<dbReference type="Proteomes" id="UP000234857">
    <property type="component" value="Unassembled WGS sequence"/>
</dbReference>
<dbReference type="NCBIfam" id="TIGR00665">
    <property type="entry name" value="DnaB"/>
    <property type="match status" value="1"/>
</dbReference>
<comment type="similarity">
    <text evidence="1 12">Belongs to the helicase family. DnaB subfamily.</text>
</comment>
<dbReference type="GO" id="GO:1990077">
    <property type="term" value="C:primosome complex"/>
    <property type="evidence" value="ECO:0007669"/>
    <property type="project" value="UniProtKB-UniRule"/>
</dbReference>